<dbReference type="Proteomes" id="UP000233654">
    <property type="component" value="Unassembled WGS sequence"/>
</dbReference>
<dbReference type="GO" id="GO:0046914">
    <property type="term" value="F:transition metal ion binding"/>
    <property type="evidence" value="ECO:0007669"/>
    <property type="project" value="InterPro"/>
</dbReference>
<gene>
    <name evidence="3" type="ORF">CVT63_04215</name>
</gene>
<evidence type="ECO:0000313" key="3">
    <source>
        <dbReference type="EMBL" id="PKQ28158.1"/>
    </source>
</evidence>
<proteinExistence type="predicted"/>
<evidence type="ECO:0000259" key="2">
    <source>
        <dbReference type="SMART" id="SM00899"/>
    </source>
</evidence>
<dbReference type="PANTHER" id="PTHR42954:SF2">
    <property type="entry name" value="FE(2+) TRANSPORT PROTEIN A"/>
    <property type="match status" value="1"/>
</dbReference>
<dbReference type="SMART" id="SM00899">
    <property type="entry name" value="FeoA"/>
    <property type="match status" value="1"/>
</dbReference>
<reference evidence="3 4" key="1">
    <citation type="journal article" date="2017" name="ISME J.">
        <title>Potential for microbial H2 and metal transformations associated with novel bacteria and archaea in deep terrestrial subsurface sediments.</title>
        <authorList>
            <person name="Hernsdorf A.W."/>
            <person name="Amano Y."/>
            <person name="Miyakawa K."/>
            <person name="Ise K."/>
            <person name="Suzuki Y."/>
            <person name="Anantharaman K."/>
            <person name="Probst A."/>
            <person name="Burstein D."/>
            <person name="Thomas B.C."/>
            <person name="Banfield J.F."/>
        </authorList>
    </citation>
    <scope>NUCLEOTIDE SEQUENCE [LARGE SCALE GENOMIC DNA]</scope>
    <source>
        <strain evidence="3">HGW-Actinobacteria-3</strain>
    </source>
</reference>
<dbReference type="SUPFAM" id="SSF50037">
    <property type="entry name" value="C-terminal domain of transcriptional repressors"/>
    <property type="match status" value="1"/>
</dbReference>
<dbReference type="InterPro" id="IPR007167">
    <property type="entry name" value="Fe-transptr_FeoA-like"/>
</dbReference>
<dbReference type="Gene3D" id="2.30.30.90">
    <property type="match status" value="1"/>
</dbReference>
<accession>A0A2N3G6D0</accession>
<dbReference type="EMBL" id="PHEX01000030">
    <property type="protein sequence ID" value="PKQ28158.1"/>
    <property type="molecule type" value="Genomic_DNA"/>
</dbReference>
<keyword evidence="1" id="KW-0408">Iron</keyword>
<dbReference type="InterPro" id="IPR052713">
    <property type="entry name" value="FeoA"/>
</dbReference>
<dbReference type="InterPro" id="IPR038157">
    <property type="entry name" value="FeoA_core_dom"/>
</dbReference>
<name>A0A2N3G6D0_9ACTN</name>
<dbReference type="PANTHER" id="PTHR42954">
    <property type="entry name" value="FE(2+) TRANSPORT PROTEIN A"/>
    <property type="match status" value="1"/>
</dbReference>
<sequence length="77" mass="8588">MMQLGDVDTGCTGTISKLECRRQLKRRLMDMGVVAGTRFKIEKVAPLGDPMELKFNGFNLSLRKAEAGDIWVEVPCD</sequence>
<protein>
    <submittedName>
        <fullName evidence="3">Iron transporter FeoA</fullName>
    </submittedName>
</protein>
<organism evidence="3 4">
    <name type="scientific">Candidatus Anoxymicrobium japonicum</name>
    <dbReference type="NCBI Taxonomy" id="2013648"/>
    <lineage>
        <taxon>Bacteria</taxon>
        <taxon>Bacillati</taxon>
        <taxon>Actinomycetota</taxon>
        <taxon>Candidatus Geothermincolia</taxon>
        <taxon>Candidatus Geothermincolales</taxon>
        <taxon>Candidatus Anoxymicrobiaceae</taxon>
        <taxon>Candidatus Anoxymicrobium</taxon>
    </lineage>
</organism>
<feature type="domain" description="Ferrous iron transporter FeoA-like" evidence="2">
    <location>
        <begin position="2"/>
        <end position="74"/>
    </location>
</feature>
<evidence type="ECO:0000256" key="1">
    <source>
        <dbReference type="ARBA" id="ARBA00023004"/>
    </source>
</evidence>
<comment type="caution">
    <text evidence="3">The sequence shown here is derived from an EMBL/GenBank/DDBJ whole genome shotgun (WGS) entry which is preliminary data.</text>
</comment>
<dbReference type="Pfam" id="PF04023">
    <property type="entry name" value="FeoA"/>
    <property type="match status" value="1"/>
</dbReference>
<evidence type="ECO:0000313" key="4">
    <source>
        <dbReference type="Proteomes" id="UP000233654"/>
    </source>
</evidence>
<dbReference type="InterPro" id="IPR008988">
    <property type="entry name" value="Transcriptional_repressor_C"/>
</dbReference>
<dbReference type="AlphaFoldDB" id="A0A2N3G6D0"/>